<comment type="caution">
    <text evidence="1">The sequence shown here is derived from an EMBL/GenBank/DDBJ whole genome shotgun (WGS) entry which is preliminary data.</text>
</comment>
<evidence type="ECO:0000313" key="2">
    <source>
        <dbReference type="Proteomes" id="UP001219518"/>
    </source>
</evidence>
<gene>
    <name evidence="1" type="ORF">KUF71_000140</name>
</gene>
<keyword evidence="2" id="KW-1185">Reference proteome</keyword>
<protein>
    <submittedName>
        <fullName evidence="1">2,3-bisphosphoglycerate-dependent phosphoglycerate mutase</fullName>
    </submittedName>
</protein>
<accession>A0AAE1HK89</accession>
<name>A0AAE1HK89_9NEOP</name>
<reference evidence="1" key="2">
    <citation type="journal article" date="2023" name="BMC Genomics">
        <title>Pest status, molecular evolution, and epigenetic factors derived from the genome assembly of Frankliniella fusca, a thysanopteran phytovirus vector.</title>
        <authorList>
            <person name="Catto M.A."/>
            <person name="Labadie P.E."/>
            <person name="Jacobson A.L."/>
            <person name="Kennedy G.G."/>
            <person name="Srinivasan R."/>
            <person name="Hunt B.G."/>
        </authorList>
    </citation>
    <scope>NUCLEOTIDE SEQUENCE</scope>
    <source>
        <strain evidence="1">PL_HMW_Pooled</strain>
    </source>
</reference>
<proteinExistence type="predicted"/>
<dbReference type="AlphaFoldDB" id="A0AAE1HK89"/>
<reference evidence="1" key="1">
    <citation type="submission" date="2021-07" db="EMBL/GenBank/DDBJ databases">
        <authorList>
            <person name="Catto M.A."/>
            <person name="Jacobson A."/>
            <person name="Kennedy G."/>
            <person name="Labadie P."/>
            <person name="Hunt B.G."/>
            <person name="Srinivasan R."/>
        </authorList>
    </citation>
    <scope>NUCLEOTIDE SEQUENCE</scope>
    <source>
        <strain evidence="1">PL_HMW_Pooled</strain>
        <tissue evidence="1">Head</tissue>
    </source>
</reference>
<evidence type="ECO:0000313" key="1">
    <source>
        <dbReference type="EMBL" id="KAK3922738.1"/>
    </source>
</evidence>
<organism evidence="1 2">
    <name type="scientific">Frankliniella fusca</name>
    <dbReference type="NCBI Taxonomy" id="407009"/>
    <lineage>
        <taxon>Eukaryota</taxon>
        <taxon>Metazoa</taxon>
        <taxon>Ecdysozoa</taxon>
        <taxon>Arthropoda</taxon>
        <taxon>Hexapoda</taxon>
        <taxon>Insecta</taxon>
        <taxon>Pterygota</taxon>
        <taxon>Neoptera</taxon>
        <taxon>Paraneoptera</taxon>
        <taxon>Thysanoptera</taxon>
        <taxon>Terebrantia</taxon>
        <taxon>Thripoidea</taxon>
        <taxon>Thripidae</taxon>
        <taxon>Frankliniella</taxon>
    </lineage>
</organism>
<dbReference type="EMBL" id="JAHWGI010001108">
    <property type="protein sequence ID" value="KAK3922738.1"/>
    <property type="molecule type" value="Genomic_DNA"/>
</dbReference>
<sequence>MRNTKNFINPELTCAERQQMYFCYSSLEPILENSFEEIDPINLSPDSYSGELSAFLRDQNLTGWSASKTVIANHGISYKCGDVLVLGRNGPSLAVAILKVLASKDNQLKFILETTSALFIPAHGCYEIDIDSTGILIQLSPESFKYPVPQPAYSKGKKMLISLKHTILEDE</sequence>
<dbReference type="Proteomes" id="UP001219518">
    <property type="component" value="Unassembled WGS sequence"/>
</dbReference>